<evidence type="ECO:0000313" key="1">
    <source>
        <dbReference type="EMBL" id="QZE15323.1"/>
    </source>
</evidence>
<proteinExistence type="predicted"/>
<dbReference type="Proteomes" id="UP000826212">
    <property type="component" value="Chromosome"/>
</dbReference>
<protein>
    <submittedName>
        <fullName evidence="1">Uncharacterized protein</fullName>
    </submittedName>
</protein>
<organism evidence="1 2">
    <name type="scientific">Halosquirtibacter laminarini</name>
    <dbReference type="NCBI Taxonomy" id="3374600"/>
    <lineage>
        <taxon>Bacteria</taxon>
        <taxon>Pseudomonadati</taxon>
        <taxon>Bacteroidota</taxon>
        <taxon>Bacteroidia</taxon>
        <taxon>Marinilabiliales</taxon>
        <taxon>Prolixibacteraceae</taxon>
        <taxon>Halosquirtibacter</taxon>
    </lineage>
</organism>
<name>A0AC61NIF4_9BACT</name>
<dbReference type="EMBL" id="CP081303">
    <property type="protein sequence ID" value="QZE15323.1"/>
    <property type="molecule type" value="Genomic_DNA"/>
</dbReference>
<accession>A0AC61NIF4</accession>
<gene>
    <name evidence="1" type="ORF">K4L44_05680</name>
</gene>
<evidence type="ECO:0000313" key="2">
    <source>
        <dbReference type="Proteomes" id="UP000826212"/>
    </source>
</evidence>
<keyword evidence="2" id="KW-1185">Reference proteome</keyword>
<reference evidence="1" key="1">
    <citation type="submission" date="2021-08" db="EMBL/GenBank/DDBJ databases">
        <title>Novel anaerobic bacterium isolated from sea squirt in East Sea, Republic of Korea.</title>
        <authorList>
            <person name="Nguyen T.H."/>
            <person name="Li Z."/>
            <person name="Lee Y.-J."/>
            <person name="Ko J."/>
            <person name="Kim S.-G."/>
        </authorList>
    </citation>
    <scope>NUCLEOTIDE SEQUENCE</scope>
    <source>
        <strain evidence="1">KCTC 25031</strain>
    </source>
</reference>
<sequence>MKYYLSFLLLLILTIGAHSQELDKFEVVDYTFTLSNGDIEKGLEIVGYHGTYPTDGFVIPDEIEGKPVFRCKSPKKELVLPSRLRVIGKRAISSCSKLQESYVCQTPSLPLGTMFCGS</sequence>